<dbReference type="RefSeq" id="WP_096466890.1">
    <property type="nucleotide sequence ID" value="NZ_AP017312.1"/>
</dbReference>
<keyword evidence="4" id="KW-1185">Reference proteome</keyword>
<name>A0A0U5BC47_9BACL</name>
<feature type="transmembrane region" description="Helical" evidence="2">
    <location>
        <begin position="164"/>
        <end position="186"/>
    </location>
</feature>
<accession>A0A0U5BC47</accession>
<evidence type="ECO:0000256" key="2">
    <source>
        <dbReference type="SAM" id="Phobius"/>
    </source>
</evidence>
<feature type="transmembrane region" description="Helical" evidence="2">
    <location>
        <begin position="7"/>
        <end position="27"/>
    </location>
</feature>
<proteinExistence type="predicted"/>
<feature type="transmembrane region" description="Helical" evidence="2">
    <location>
        <begin position="222"/>
        <end position="240"/>
    </location>
</feature>
<evidence type="ECO:0000313" key="4">
    <source>
        <dbReference type="Proteomes" id="UP000217696"/>
    </source>
</evidence>
<dbReference type="AlphaFoldDB" id="A0A0U5BC47"/>
<feature type="region of interest" description="Disordered" evidence="1">
    <location>
        <begin position="37"/>
        <end position="119"/>
    </location>
</feature>
<evidence type="ECO:0000313" key="3">
    <source>
        <dbReference type="EMBL" id="BAU29190.1"/>
    </source>
</evidence>
<reference evidence="3 4" key="1">
    <citation type="submission" date="2015-12" db="EMBL/GenBank/DDBJ databases">
        <title>Genome sequence of Aneurinibacillus soli.</title>
        <authorList>
            <person name="Lee J.S."/>
            <person name="Lee K.C."/>
            <person name="Kim K.K."/>
            <person name="Lee B.W."/>
        </authorList>
    </citation>
    <scope>NUCLEOTIDE SEQUENCE [LARGE SCALE GENOMIC DNA]</scope>
    <source>
        <strain evidence="3 4">CB4</strain>
    </source>
</reference>
<dbReference type="EMBL" id="AP017312">
    <property type="protein sequence ID" value="BAU29190.1"/>
    <property type="molecule type" value="Genomic_DNA"/>
</dbReference>
<gene>
    <name evidence="3" type="ORF">CB4_03371</name>
</gene>
<keyword evidence="2" id="KW-1133">Transmembrane helix</keyword>
<protein>
    <submittedName>
        <fullName evidence="3">Uncharacterized protein</fullName>
    </submittedName>
</protein>
<dbReference type="KEGG" id="asoc:CB4_03371"/>
<dbReference type="OrthoDB" id="2680595at2"/>
<dbReference type="Proteomes" id="UP000217696">
    <property type="component" value="Chromosome"/>
</dbReference>
<organism evidence="3 4">
    <name type="scientific">Aneurinibacillus soli</name>
    <dbReference type="NCBI Taxonomy" id="1500254"/>
    <lineage>
        <taxon>Bacteria</taxon>
        <taxon>Bacillati</taxon>
        <taxon>Bacillota</taxon>
        <taxon>Bacilli</taxon>
        <taxon>Bacillales</taxon>
        <taxon>Paenibacillaceae</taxon>
        <taxon>Aneurinibacillus group</taxon>
        <taxon>Aneurinibacillus</taxon>
    </lineage>
</organism>
<feature type="transmembrane region" description="Helical" evidence="2">
    <location>
        <begin position="129"/>
        <end position="152"/>
    </location>
</feature>
<feature type="compositionally biased region" description="Basic and acidic residues" evidence="1">
    <location>
        <begin position="49"/>
        <end position="58"/>
    </location>
</feature>
<feature type="compositionally biased region" description="Polar residues" evidence="1">
    <location>
        <begin position="73"/>
        <end position="88"/>
    </location>
</feature>
<keyword evidence="2" id="KW-0812">Transmembrane</keyword>
<evidence type="ECO:0000256" key="1">
    <source>
        <dbReference type="SAM" id="MobiDB-lite"/>
    </source>
</evidence>
<feature type="transmembrane region" description="Helical" evidence="2">
    <location>
        <begin position="192"/>
        <end position="210"/>
    </location>
</feature>
<sequence length="241" mass="26159">MWVRNIVWFILLIGIVMFSLLLFLLVMNPTSDYQTTEQTVSNEKATGGAKEHSPKAEAVEQPASASEDKHVSPTGTGHTEVSPSTSSHEAGATPAASSSAKQETAHGESKQESPPTVRADGDSSVSLGYLFGIGSGYFALLCTLVPYGLFMFSGRLQRSRLQALPFFMLLSITVVVLHGGIMLRVIQEWDRHLLAGVGAFACLLIFYMRVSLYTPGVYRRNNPFVVLVVAILLFVIIHAIG</sequence>
<keyword evidence="2" id="KW-0472">Membrane</keyword>